<feature type="binding site" evidence="4">
    <location>
        <position position="305"/>
    </location>
    <ligand>
        <name>S-adenosyl-L-methionine</name>
        <dbReference type="ChEBI" id="CHEBI:59789"/>
    </ligand>
</feature>
<keyword evidence="3 4" id="KW-0949">S-adenosyl-L-methionine</keyword>
<dbReference type="GO" id="GO:0070475">
    <property type="term" value="P:rRNA base methylation"/>
    <property type="evidence" value="ECO:0007669"/>
    <property type="project" value="TreeGrafter"/>
</dbReference>
<dbReference type="Gene3D" id="2.40.50.140">
    <property type="entry name" value="Nucleic acid-binding proteins"/>
    <property type="match status" value="1"/>
</dbReference>
<dbReference type="PROSITE" id="PS50926">
    <property type="entry name" value="TRAM"/>
    <property type="match status" value="1"/>
</dbReference>
<dbReference type="InterPro" id="IPR012340">
    <property type="entry name" value="NA-bd_OB-fold"/>
</dbReference>
<dbReference type="Gene3D" id="3.40.50.150">
    <property type="entry name" value="Vaccinia Virus protein VP39"/>
    <property type="match status" value="1"/>
</dbReference>
<protein>
    <submittedName>
        <fullName evidence="7">TRAM domain protein</fullName>
    </submittedName>
</protein>
<evidence type="ECO:0000256" key="1">
    <source>
        <dbReference type="ARBA" id="ARBA00022603"/>
    </source>
</evidence>
<proteinExistence type="inferred from homology"/>
<accession>D7WCC6</accession>
<dbReference type="InterPro" id="IPR010280">
    <property type="entry name" value="U5_MeTrfase_fam"/>
</dbReference>
<dbReference type="OrthoDB" id="9804590at2"/>
<reference evidence="7" key="1">
    <citation type="submission" date="2010-06" db="EMBL/GenBank/DDBJ databases">
        <authorList>
            <person name="Muzny D."/>
            <person name="Qin X."/>
            <person name="Buhay C."/>
            <person name="Dugan-Rocha S."/>
            <person name="Ding Y."/>
            <person name="Chen G."/>
            <person name="Hawes A."/>
            <person name="Holder M."/>
            <person name="Jhangiani S."/>
            <person name="Johnson A."/>
            <person name="Khan Z."/>
            <person name="Li Z."/>
            <person name="Liu W."/>
            <person name="Liu X."/>
            <person name="Perez L."/>
            <person name="Shen H."/>
            <person name="Wang Q."/>
            <person name="Watt J."/>
            <person name="Xi L."/>
            <person name="Xin Y."/>
            <person name="Zhou J."/>
            <person name="Deng J."/>
            <person name="Jiang H."/>
            <person name="Liu Y."/>
            <person name="Qu J."/>
            <person name="Song X.-Z."/>
            <person name="Zhang L."/>
            <person name="Villasana D."/>
            <person name="Johnson A."/>
            <person name="Liu J."/>
            <person name="Liyanage D."/>
            <person name="Lorensuhewa L."/>
            <person name="Robinson T."/>
            <person name="Song A."/>
            <person name="Song B.-B."/>
            <person name="Dinh H."/>
            <person name="Thornton R."/>
            <person name="Coyle M."/>
            <person name="Francisco L."/>
            <person name="Jackson L."/>
            <person name="Javaid M."/>
            <person name="Korchina V."/>
            <person name="Kovar C."/>
            <person name="Mata R."/>
            <person name="Mathew T."/>
            <person name="Ngo R."/>
            <person name="Nguyen L."/>
            <person name="Nguyen N."/>
            <person name="Okwuonu G."/>
            <person name="Ongeri F."/>
            <person name="Pham C."/>
            <person name="Simmons D."/>
            <person name="Wilczek-Boney K."/>
            <person name="Hale W."/>
            <person name="Jakkamsetti A."/>
            <person name="Pham P."/>
            <person name="Ruth R."/>
            <person name="San Lucas F."/>
            <person name="Warren J."/>
            <person name="Zhang J."/>
            <person name="Zhao Z."/>
            <person name="Zhou C."/>
            <person name="Zhu D."/>
            <person name="Lee S."/>
            <person name="Bess C."/>
            <person name="Blankenburg K."/>
            <person name="Forbes L."/>
            <person name="Fu Q."/>
            <person name="Gubbala S."/>
            <person name="Hirani K."/>
            <person name="Jayaseelan J.C."/>
            <person name="Lara F."/>
            <person name="Munidasa M."/>
            <person name="Palculict T."/>
            <person name="Patil S."/>
            <person name="Pu L.-L."/>
            <person name="Saada N."/>
            <person name="Tang L."/>
            <person name="Weissenberger G."/>
            <person name="Zhu Y."/>
            <person name="Hemphill L."/>
            <person name="Shang Y."/>
            <person name="Youmans B."/>
            <person name="Ayvaz T."/>
            <person name="Ross M."/>
            <person name="Santibanez J."/>
            <person name="Aqrawi P."/>
            <person name="Gross S."/>
            <person name="Joshi V."/>
            <person name="Fowler G."/>
            <person name="Nazareth L."/>
            <person name="Reid J."/>
            <person name="Worley K."/>
            <person name="Petrosino J."/>
            <person name="Highlander S."/>
            <person name="Gibbs R."/>
        </authorList>
    </citation>
    <scope>NUCLEOTIDE SEQUENCE [LARGE SCALE GENOMIC DNA]</scope>
    <source>
        <strain evidence="7">ATCC 33030</strain>
    </source>
</reference>
<evidence type="ECO:0000313" key="7">
    <source>
        <dbReference type="EMBL" id="EFK53807.1"/>
    </source>
</evidence>
<dbReference type="Gene3D" id="2.40.50.1070">
    <property type="match status" value="1"/>
</dbReference>
<comment type="similarity">
    <text evidence="4">Belongs to the class I-like SAM-binding methyltransferase superfamily. RNA M5U methyltransferase family.</text>
</comment>
<organism evidence="7 8">
    <name type="scientific">Corynebacterium genitalium ATCC 33030</name>
    <dbReference type="NCBI Taxonomy" id="585529"/>
    <lineage>
        <taxon>Bacteria</taxon>
        <taxon>Bacillati</taxon>
        <taxon>Actinomycetota</taxon>
        <taxon>Actinomycetes</taxon>
        <taxon>Mycobacteriales</taxon>
        <taxon>Corynebacteriaceae</taxon>
        <taxon>Corynebacterium</taxon>
    </lineage>
</organism>
<feature type="active site" evidence="5">
    <location>
        <position position="373"/>
    </location>
</feature>
<keyword evidence="1 4" id="KW-0489">Methyltransferase</keyword>
<feature type="domain" description="TRAM" evidence="6">
    <location>
        <begin position="2"/>
        <end position="61"/>
    </location>
</feature>
<dbReference type="PANTHER" id="PTHR11061:SF30">
    <property type="entry name" value="TRNA (URACIL(54)-C(5))-METHYLTRANSFERASE"/>
    <property type="match status" value="1"/>
</dbReference>
<evidence type="ECO:0000256" key="5">
    <source>
        <dbReference type="PROSITE-ProRule" id="PRU10015"/>
    </source>
</evidence>
<dbReference type="InterPro" id="IPR002792">
    <property type="entry name" value="TRAM_dom"/>
</dbReference>
<name>D7WCC6_9CORY</name>
<gene>
    <name evidence="7" type="ORF">HMPREF0291_11464</name>
</gene>
<evidence type="ECO:0000259" key="6">
    <source>
        <dbReference type="PROSITE" id="PS50926"/>
    </source>
</evidence>
<evidence type="ECO:0000256" key="2">
    <source>
        <dbReference type="ARBA" id="ARBA00022679"/>
    </source>
</evidence>
<dbReference type="PROSITE" id="PS51687">
    <property type="entry name" value="SAM_MT_RNA_M5U"/>
    <property type="match status" value="1"/>
</dbReference>
<dbReference type="EMBL" id="ACLJ02000003">
    <property type="protein sequence ID" value="EFK53807.1"/>
    <property type="molecule type" value="Genomic_DNA"/>
</dbReference>
<dbReference type="InterPro" id="IPR030390">
    <property type="entry name" value="MeTrfase_TrmA_AS"/>
</dbReference>
<keyword evidence="8" id="KW-1185">Reference proteome</keyword>
<dbReference type="Pfam" id="PF01938">
    <property type="entry name" value="TRAM"/>
    <property type="match status" value="1"/>
</dbReference>
<dbReference type="STRING" id="585529.HMPREF0291_11464"/>
<evidence type="ECO:0000313" key="8">
    <source>
        <dbReference type="Proteomes" id="UP000004208"/>
    </source>
</evidence>
<dbReference type="SUPFAM" id="SSF50249">
    <property type="entry name" value="Nucleic acid-binding proteins"/>
    <property type="match status" value="1"/>
</dbReference>
<evidence type="ECO:0000256" key="4">
    <source>
        <dbReference type="PROSITE-ProRule" id="PRU01024"/>
    </source>
</evidence>
<dbReference type="GO" id="GO:0070041">
    <property type="term" value="F:rRNA (uridine-C5-)-methyltransferase activity"/>
    <property type="evidence" value="ECO:0007669"/>
    <property type="project" value="TreeGrafter"/>
</dbReference>
<dbReference type="PANTHER" id="PTHR11061">
    <property type="entry name" value="RNA M5U METHYLTRANSFERASE"/>
    <property type="match status" value="1"/>
</dbReference>
<feature type="active site" description="Nucleophile" evidence="4">
    <location>
        <position position="373"/>
    </location>
</feature>
<comment type="caution">
    <text evidence="7">The sequence shown here is derived from an EMBL/GenBank/DDBJ whole genome shotgun (WGS) entry which is preliminary data.</text>
</comment>
<feature type="binding site" evidence="4">
    <location>
        <position position="346"/>
    </location>
    <ligand>
        <name>S-adenosyl-L-methionine</name>
        <dbReference type="ChEBI" id="CHEBI:59789"/>
    </ligand>
</feature>
<dbReference type="AlphaFoldDB" id="D7WCC6"/>
<evidence type="ECO:0000256" key="3">
    <source>
        <dbReference type="ARBA" id="ARBA00022691"/>
    </source>
</evidence>
<feature type="binding site" evidence="4">
    <location>
        <position position="249"/>
    </location>
    <ligand>
        <name>S-adenosyl-L-methionine</name>
        <dbReference type="ChEBI" id="CHEBI:59789"/>
    </ligand>
</feature>
<keyword evidence="2 4" id="KW-0808">Transferase</keyword>
<dbReference type="InterPro" id="IPR029063">
    <property type="entry name" value="SAM-dependent_MTases_sf"/>
</dbReference>
<dbReference type="PROSITE" id="PS01230">
    <property type="entry name" value="TRMA_1"/>
    <property type="match status" value="1"/>
</dbReference>
<feature type="binding site" evidence="4">
    <location>
        <position position="279"/>
    </location>
    <ligand>
        <name>S-adenosyl-L-methionine</name>
        <dbReference type="ChEBI" id="CHEBI:59789"/>
    </ligand>
</feature>
<dbReference type="HOGENOM" id="CLU_014689_7_0_11"/>
<dbReference type="eggNOG" id="COG2265">
    <property type="taxonomic scope" value="Bacteria"/>
</dbReference>
<sequence>MELTSGDRVRLEPTAMAHGGEAIAHASDGRVVFVAGALPGDVVEAELTTVKKRWARAALTQVVEPSPDRTEVACPAAAAGAGCCDYSHIDPAAQTRFKREILVGQLEKHARPSGVLEGFDAAIDLEEESLEPTLGWRTRVRLGVDEQGRAGMRRARSREIVAGQPCSQVVPEALDGIVGGDARFTPGAELVVVVDGAGQRHVVETRRAQRGKRVEHIDTRIEGGDAATEIVPVAGEEFHFSFPPTAFWQAHLAAPAAYSAYILDWAADDYGERTGWDLYGGVGLFVPSISAAMEGDQAPRIVSVDYSPAATRTPQPALSAFNVDMRNQKVEAALDELPDPGLVVLDPPRTGAGENVVAGIAARRPQRVIHVGCDPATFTRDLATWGAAGYVVERMALIDAFPATHHFEVLTSLVPA</sequence>
<dbReference type="RefSeq" id="WP_005289876.1">
    <property type="nucleotide sequence ID" value="NZ_CM000961.1"/>
</dbReference>
<dbReference type="SUPFAM" id="SSF53335">
    <property type="entry name" value="S-adenosyl-L-methionine-dependent methyltransferases"/>
    <property type="match status" value="1"/>
</dbReference>
<dbReference type="Pfam" id="PF05958">
    <property type="entry name" value="tRNA_U5-meth_tr"/>
    <property type="match status" value="1"/>
</dbReference>
<dbReference type="Proteomes" id="UP000004208">
    <property type="component" value="Unassembled WGS sequence"/>
</dbReference>